<accession>A0A2W1BSS7</accession>
<proteinExistence type="predicted"/>
<dbReference type="PANTHER" id="PTHR47027:SF8">
    <property type="entry name" value="RIBONUCLEASE H"/>
    <property type="match status" value="1"/>
</dbReference>
<dbReference type="EMBL" id="KZ149985">
    <property type="protein sequence ID" value="PZC75696.1"/>
    <property type="molecule type" value="Genomic_DNA"/>
</dbReference>
<keyword evidence="2" id="KW-1185">Reference proteome</keyword>
<reference evidence="1 2" key="1">
    <citation type="journal article" date="2017" name="BMC Biol.">
        <title>Genomic innovations, transcriptional plasticity and gene loss underlying the evolution and divergence of two highly polyphagous and invasive Helicoverpa pest species.</title>
        <authorList>
            <person name="Pearce S.L."/>
            <person name="Clarke D.F."/>
            <person name="East P.D."/>
            <person name="Elfekih S."/>
            <person name="Gordon K.H."/>
            <person name="Jermiin L.S."/>
            <person name="McGaughran A."/>
            <person name="Oakeshott J.G."/>
            <person name="Papanikolaou A."/>
            <person name="Perera O.P."/>
            <person name="Rane R.V."/>
            <person name="Richards S."/>
            <person name="Tay W.T."/>
            <person name="Walsh T.K."/>
            <person name="Anderson A."/>
            <person name="Anderson C.J."/>
            <person name="Asgari S."/>
            <person name="Board P.G."/>
            <person name="Bretschneider A."/>
            <person name="Campbell P.M."/>
            <person name="Chertemps T."/>
            <person name="Christeller J.T."/>
            <person name="Coppin C.W."/>
            <person name="Downes S.J."/>
            <person name="Duan G."/>
            <person name="Farnsworth C.A."/>
            <person name="Good R.T."/>
            <person name="Han L.B."/>
            <person name="Han Y.C."/>
            <person name="Hatje K."/>
            <person name="Horne I."/>
            <person name="Huang Y.P."/>
            <person name="Hughes D.S."/>
            <person name="Jacquin-Joly E."/>
            <person name="James W."/>
            <person name="Jhangiani S."/>
            <person name="Kollmar M."/>
            <person name="Kuwar S.S."/>
            <person name="Li S."/>
            <person name="Liu N.Y."/>
            <person name="Maibeche M.T."/>
            <person name="Miller J.R."/>
            <person name="Montagne N."/>
            <person name="Perry T."/>
            <person name="Qu J."/>
            <person name="Song S.V."/>
            <person name="Sutton G.G."/>
            <person name="Vogel H."/>
            <person name="Walenz B.P."/>
            <person name="Xu W."/>
            <person name="Zhang H.J."/>
            <person name="Zou Z."/>
            <person name="Batterham P."/>
            <person name="Edwards O.R."/>
            <person name="Feyereisen R."/>
            <person name="Gibbs R.A."/>
            <person name="Heckel D.G."/>
            <person name="McGrath A."/>
            <person name="Robin C."/>
            <person name="Scherer S.E."/>
            <person name="Worley K.C."/>
            <person name="Wu Y.D."/>
        </authorList>
    </citation>
    <scope>NUCLEOTIDE SEQUENCE [LARGE SCALE GENOMIC DNA]</scope>
    <source>
        <strain evidence="1">Harm_GR_Male_#8</strain>
        <tissue evidence="1">Whole organism</tissue>
    </source>
</reference>
<dbReference type="Proteomes" id="UP000249218">
    <property type="component" value="Unassembled WGS sequence"/>
</dbReference>
<protein>
    <recommendedName>
        <fullName evidence="3">Endonuclease-reverse transcriptase</fullName>
    </recommendedName>
</protein>
<evidence type="ECO:0000313" key="1">
    <source>
        <dbReference type="EMBL" id="PZC75696.1"/>
    </source>
</evidence>
<sequence>MAKQAFYSKKYLFRSNINKKIRKNFIRTYIWSIALYGCETWTLTKQDMSRLEAFEMWCWRRMERISWTERVTNEEVLNRVGTKRQLLQNIENRIGRMIGHLIRHDDFIKNIVEGKVEGKRGRGRPRYSYIKQIKEKVKVVTYKEVQELALDRCKWKELQRQELGS</sequence>
<name>A0A2W1BSS7_HELAM</name>
<organism evidence="1 2">
    <name type="scientific">Helicoverpa armigera</name>
    <name type="common">Cotton bollworm</name>
    <name type="synonym">Heliothis armigera</name>
    <dbReference type="NCBI Taxonomy" id="29058"/>
    <lineage>
        <taxon>Eukaryota</taxon>
        <taxon>Metazoa</taxon>
        <taxon>Ecdysozoa</taxon>
        <taxon>Arthropoda</taxon>
        <taxon>Hexapoda</taxon>
        <taxon>Insecta</taxon>
        <taxon>Pterygota</taxon>
        <taxon>Neoptera</taxon>
        <taxon>Endopterygota</taxon>
        <taxon>Lepidoptera</taxon>
        <taxon>Glossata</taxon>
        <taxon>Ditrysia</taxon>
        <taxon>Noctuoidea</taxon>
        <taxon>Noctuidae</taxon>
        <taxon>Heliothinae</taxon>
        <taxon>Helicoverpa</taxon>
    </lineage>
</organism>
<dbReference type="PANTHER" id="PTHR47027">
    <property type="entry name" value="REVERSE TRANSCRIPTASE DOMAIN-CONTAINING PROTEIN"/>
    <property type="match status" value="1"/>
</dbReference>
<evidence type="ECO:0000313" key="2">
    <source>
        <dbReference type="Proteomes" id="UP000249218"/>
    </source>
</evidence>
<gene>
    <name evidence="1" type="primary">HaOG205728</name>
    <name evidence="1" type="ORF">B5X24_HaOG205728</name>
</gene>
<dbReference type="AlphaFoldDB" id="A0A2W1BSS7"/>
<evidence type="ECO:0008006" key="3">
    <source>
        <dbReference type="Google" id="ProtNLM"/>
    </source>
</evidence>